<protein>
    <submittedName>
        <fullName evidence="3">Uncharacterized protein</fullName>
    </submittedName>
</protein>
<dbReference type="VEuPathDB" id="FungiDB:PSHT_02474"/>
<reference evidence="4" key="3">
    <citation type="journal article" date="2018" name="Mol. Plant Microbe Interact.">
        <title>Genome sequence resources for the wheat stripe rust pathogen (Puccinia striiformis f. sp. tritici) and the barley stripe rust pathogen (Puccinia striiformis f. sp. hordei).</title>
        <authorList>
            <person name="Xia C."/>
            <person name="Wang M."/>
            <person name="Yin C."/>
            <person name="Cornejo O.E."/>
            <person name="Hulbert S.H."/>
            <person name="Chen X."/>
        </authorList>
    </citation>
    <scope>NUCLEOTIDE SEQUENCE [LARGE SCALE GENOMIC DNA]</scope>
    <source>
        <strain evidence="4">93TX-2</strain>
    </source>
</reference>
<dbReference type="AlphaFoldDB" id="A0A2S4WHU7"/>
<dbReference type="EMBL" id="PKSM01000021">
    <property type="protein sequence ID" value="POW21365.1"/>
    <property type="molecule type" value="Genomic_DNA"/>
</dbReference>
<sequence length="197" mass="22418">MQILILLILVAFVLEAAFGTPVGPLTRRFDPNGYPPPYGRELAPDLSGHNPYPRRPVRRGLEDQYPDDIKRLTAPDLSGPKNPSPIRRGLEDPYPDEYENFGSPDPGHPHRLSRRARFRTSRGVLSPLRRIVEDSKTNIHMAQLRSVISLVEQTRKLKTTTLFKSSREVSVFGVDSVVWIFSKNFTRARDFLSPEPM</sequence>
<evidence type="ECO:0000313" key="4">
    <source>
        <dbReference type="Proteomes" id="UP000238274"/>
    </source>
</evidence>
<comment type="caution">
    <text evidence="3">The sequence shown here is derived from an EMBL/GenBank/DDBJ whole genome shotgun (WGS) entry which is preliminary data.</text>
</comment>
<keyword evidence="4" id="KW-1185">Reference proteome</keyword>
<feature type="region of interest" description="Disordered" evidence="1">
    <location>
        <begin position="36"/>
        <end position="114"/>
    </location>
</feature>
<feature type="compositionally biased region" description="Basic and acidic residues" evidence="1">
    <location>
        <begin position="59"/>
        <end position="73"/>
    </location>
</feature>
<reference evidence="3 4" key="1">
    <citation type="submission" date="2017-12" db="EMBL/GenBank/DDBJ databases">
        <title>Gene loss provides genomic basis for host adaptation in cereal stripe rust fungi.</title>
        <authorList>
            <person name="Xia C."/>
        </authorList>
    </citation>
    <scope>NUCLEOTIDE SEQUENCE [LARGE SCALE GENOMIC DNA]</scope>
    <source>
        <strain evidence="3 4">93TX-2</strain>
    </source>
</reference>
<proteinExistence type="predicted"/>
<dbReference type="Proteomes" id="UP000238274">
    <property type="component" value="Unassembled WGS sequence"/>
</dbReference>
<evidence type="ECO:0000256" key="1">
    <source>
        <dbReference type="SAM" id="MobiDB-lite"/>
    </source>
</evidence>
<gene>
    <name evidence="3" type="ORF">PSHT_02474</name>
</gene>
<feature type="signal peptide" evidence="2">
    <location>
        <begin position="1"/>
        <end position="19"/>
    </location>
</feature>
<name>A0A2S4WHU7_9BASI</name>
<accession>A0A2S4WHU7</accession>
<reference evidence="4" key="2">
    <citation type="journal article" date="2018" name="BMC Genomics">
        <title>Genomic insights into host adaptation between the wheat stripe rust pathogen (Puccinia striiformis f. sp. tritici) and the barley stripe rust pathogen (Puccinia striiformis f. sp. hordei).</title>
        <authorList>
            <person name="Xia C."/>
            <person name="Wang M."/>
            <person name="Yin C."/>
            <person name="Cornejo O.E."/>
            <person name="Hulbert S.H."/>
            <person name="Chen X."/>
        </authorList>
    </citation>
    <scope>NUCLEOTIDE SEQUENCE [LARGE SCALE GENOMIC DNA]</scope>
    <source>
        <strain evidence="4">93TX-2</strain>
    </source>
</reference>
<evidence type="ECO:0000313" key="3">
    <source>
        <dbReference type="EMBL" id="POW21365.1"/>
    </source>
</evidence>
<organism evidence="3 4">
    <name type="scientific">Puccinia striiformis</name>
    <dbReference type="NCBI Taxonomy" id="27350"/>
    <lineage>
        <taxon>Eukaryota</taxon>
        <taxon>Fungi</taxon>
        <taxon>Dikarya</taxon>
        <taxon>Basidiomycota</taxon>
        <taxon>Pucciniomycotina</taxon>
        <taxon>Pucciniomycetes</taxon>
        <taxon>Pucciniales</taxon>
        <taxon>Pucciniaceae</taxon>
        <taxon>Puccinia</taxon>
    </lineage>
</organism>
<evidence type="ECO:0000256" key="2">
    <source>
        <dbReference type="SAM" id="SignalP"/>
    </source>
</evidence>
<keyword evidence="2" id="KW-0732">Signal</keyword>
<feature type="chain" id="PRO_5015670499" evidence="2">
    <location>
        <begin position="20"/>
        <end position="197"/>
    </location>
</feature>